<sequence>ERDVQLVSVGGFRHSRPLPPRPRGPAAKPVQERIDAVRSSLPEHINQGIDNYVFSGDVTDLALQAQGFTELVARQPIDFDFDVFWDIFLRMSADLPLDEEGNLALIAVPDITVASLMSQQQTSSSAGLLPLVTLFGSPSGTKKEMQASATMVNERVLSHDGPPDSLPFKPTAKPEVIKKGKKVRVIYNESQANYMVLRHVFGDIVTTERDPASGRCIGLATTEGASRTIFSRWFHVYHRRTGGDWPSFLDWLETVYGHESDKKSWE</sequence>
<proteinExistence type="predicted"/>
<feature type="non-terminal residue" evidence="1">
    <location>
        <position position="266"/>
    </location>
</feature>
<dbReference type="EMBL" id="GEGO01007605">
    <property type="protein sequence ID" value="JAR87799.1"/>
    <property type="molecule type" value="Transcribed_RNA"/>
</dbReference>
<name>A0A147BAJ0_IXORI</name>
<protein>
    <submittedName>
        <fullName evidence="1">Uncharacterized protein</fullName>
    </submittedName>
</protein>
<reference evidence="1" key="1">
    <citation type="journal article" date="2018" name="PLoS Negl. Trop. Dis.">
        <title>Sialome diversity of ticks revealed by RNAseq of single tick salivary glands.</title>
        <authorList>
            <person name="Perner J."/>
            <person name="Kropackova S."/>
            <person name="Kopacek P."/>
            <person name="Ribeiro J.M."/>
        </authorList>
    </citation>
    <scope>NUCLEOTIDE SEQUENCE</scope>
    <source>
        <strain evidence="1">Siblings of single egg batch collected in Ceske Budejovice</strain>
        <tissue evidence="1">Salivary glands</tissue>
    </source>
</reference>
<evidence type="ECO:0000313" key="1">
    <source>
        <dbReference type="EMBL" id="JAR87799.1"/>
    </source>
</evidence>
<dbReference type="AlphaFoldDB" id="A0A147BAJ0"/>
<accession>A0A147BAJ0</accession>
<organism evidence="1">
    <name type="scientific">Ixodes ricinus</name>
    <name type="common">Common tick</name>
    <name type="synonym">Acarus ricinus</name>
    <dbReference type="NCBI Taxonomy" id="34613"/>
    <lineage>
        <taxon>Eukaryota</taxon>
        <taxon>Metazoa</taxon>
        <taxon>Ecdysozoa</taxon>
        <taxon>Arthropoda</taxon>
        <taxon>Chelicerata</taxon>
        <taxon>Arachnida</taxon>
        <taxon>Acari</taxon>
        <taxon>Parasitiformes</taxon>
        <taxon>Ixodida</taxon>
        <taxon>Ixodoidea</taxon>
        <taxon>Ixodidae</taxon>
        <taxon>Ixodinae</taxon>
        <taxon>Ixodes</taxon>
    </lineage>
</organism>
<feature type="non-terminal residue" evidence="1">
    <location>
        <position position="1"/>
    </location>
</feature>